<protein>
    <submittedName>
        <fullName evidence="2">Uncharacterized protein</fullName>
    </submittedName>
</protein>
<sequence length="145" mass="15739">MISIDQLPAFIRRYYPVLWTGFFLAVISLTCASIRAGETLFAGNPAEPGYIVAFIMLGSSTLGIGQFAVIRGYSAGNRAVVGLLLVCLVAGVLTYPFAHDALLAVASVIAPLLALLAYNSRRYREMSKTLSDIRRNHFKPVSGKR</sequence>
<feature type="transmembrane region" description="Helical" evidence="1">
    <location>
        <begin position="49"/>
        <end position="70"/>
    </location>
</feature>
<keyword evidence="1" id="KW-0812">Transmembrane</keyword>
<keyword evidence="1" id="KW-1133">Transmembrane helix</keyword>
<name>A0A423DU97_9PSED</name>
<dbReference type="RefSeq" id="WP_123565597.1">
    <property type="nucleotide sequence ID" value="NZ_MOAM01000015.1"/>
</dbReference>
<keyword evidence="3" id="KW-1185">Reference proteome</keyword>
<proteinExistence type="predicted"/>
<comment type="caution">
    <text evidence="2">The sequence shown here is derived from an EMBL/GenBank/DDBJ whole genome shotgun (WGS) entry which is preliminary data.</text>
</comment>
<keyword evidence="1" id="KW-0472">Membrane</keyword>
<gene>
    <name evidence="2" type="ORF">BHU25_09555</name>
</gene>
<dbReference type="EMBL" id="MOAM01000015">
    <property type="protein sequence ID" value="ROL75632.1"/>
    <property type="molecule type" value="Genomic_DNA"/>
</dbReference>
<feature type="transmembrane region" description="Helical" evidence="1">
    <location>
        <begin position="77"/>
        <end position="95"/>
    </location>
</feature>
<evidence type="ECO:0000313" key="2">
    <source>
        <dbReference type="EMBL" id="ROL75632.1"/>
    </source>
</evidence>
<accession>A0A423DU97</accession>
<dbReference type="Proteomes" id="UP000285286">
    <property type="component" value="Unassembled WGS sequence"/>
</dbReference>
<dbReference type="AlphaFoldDB" id="A0A423DU97"/>
<evidence type="ECO:0000256" key="1">
    <source>
        <dbReference type="SAM" id="Phobius"/>
    </source>
</evidence>
<feature type="transmembrane region" description="Helical" evidence="1">
    <location>
        <begin position="17"/>
        <end position="37"/>
    </location>
</feature>
<feature type="transmembrane region" description="Helical" evidence="1">
    <location>
        <begin position="101"/>
        <end position="118"/>
    </location>
</feature>
<reference evidence="2 3" key="1">
    <citation type="submission" date="2016-10" db="EMBL/GenBank/DDBJ databases">
        <title>Comparative genome analysis of multiple Pseudomonas spp. focuses on biocontrol and plant growth promoting traits.</title>
        <authorList>
            <person name="Tao X.-Y."/>
            <person name="Taylor C.G."/>
        </authorList>
    </citation>
    <scope>NUCLEOTIDE SEQUENCE [LARGE SCALE GENOMIC DNA]</scope>
    <source>
        <strain evidence="2 3">15D11</strain>
    </source>
</reference>
<evidence type="ECO:0000313" key="3">
    <source>
        <dbReference type="Proteomes" id="UP000285286"/>
    </source>
</evidence>
<organism evidence="2 3">
    <name type="scientific">Pseudomonas vranovensis</name>
    <dbReference type="NCBI Taxonomy" id="321661"/>
    <lineage>
        <taxon>Bacteria</taxon>
        <taxon>Pseudomonadati</taxon>
        <taxon>Pseudomonadota</taxon>
        <taxon>Gammaproteobacteria</taxon>
        <taxon>Pseudomonadales</taxon>
        <taxon>Pseudomonadaceae</taxon>
        <taxon>Pseudomonas</taxon>
    </lineage>
</organism>